<keyword evidence="2" id="KW-0808">Transferase</keyword>
<dbReference type="Pfam" id="PF06080">
    <property type="entry name" value="DUF938"/>
    <property type="match status" value="1"/>
</dbReference>
<evidence type="ECO:0000256" key="1">
    <source>
        <dbReference type="SAM" id="MobiDB-lite"/>
    </source>
</evidence>
<dbReference type="STRING" id="13690.AX777_01850"/>
<dbReference type="PANTHER" id="PTHR20974:SF0">
    <property type="entry name" value="UPF0585 PROTEIN CG18661"/>
    <property type="match status" value="1"/>
</dbReference>
<dbReference type="InterPro" id="IPR029063">
    <property type="entry name" value="SAM-dependent_MTases_sf"/>
</dbReference>
<dbReference type="GO" id="GO:0032259">
    <property type="term" value="P:methylation"/>
    <property type="evidence" value="ECO:0007669"/>
    <property type="project" value="UniProtKB-KW"/>
</dbReference>
<evidence type="ECO:0000313" key="3">
    <source>
        <dbReference type="Proteomes" id="UP000028534"/>
    </source>
</evidence>
<comment type="caution">
    <text evidence="2">The sequence shown here is derived from an EMBL/GenBank/DDBJ whole genome shotgun (WGS) entry which is preliminary data.</text>
</comment>
<dbReference type="SUPFAM" id="SSF53335">
    <property type="entry name" value="S-adenosyl-L-methionine-dependent methyltransferases"/>
    <property type="match status" value="1"/>
</dbReference>
<gene>
    <name evidence="2" type="ORF">CP98_02650</name>
</gene>
<feature type="region of interest" description="Disordered" evidence="1">
    <location>
        <begin position="1"/>
        <end position="23"/>
    </location>
</feature>
<keyword evidence="2" id="KW-0489">Methyltransferase</keyword>
<sequence>MTQDAPAPWTPQGDGPDPRRHAPATLRNRDAIAAVLRDELPDTGLVLEVASGSGEHVVHFAVTFPALDWQPSDPDPAALASIAALRGDANLPNLRAPLLIDAADADWPIDAADALLCINMVHISPWGATLGLLARGAQLLAPGAPLILYGPYVQDDVPTAPSNLAFDRSLKDRNPQWGLRTLTDVDRAAADVGLERTRRVAMPANNLMLVYRHH</sequence>
<reference evidence="2 3" key="1">
    <citation type="submission" date="2014-03" db="EMBL/GenBank/DDBJ databases">
        <title>Genome sequence of Sphingobium yanoikuyae B1.</title>
        <authorList>
            <person name="Gan H.M."/>
            <person name="Gan H.Y."/>
            <person name="Savka M.A."/>
        </authorList>
    </citation>
    <scope>NUCLEOTIDE SEQUENCE [LARGE SCALE GENOMIC DNA]</scope>
    <source>
        <strain evidence="2 3">B1</strain>
    </source>
</reference>
<dbReference type="EMBL" id="JGVR01000015">
    <property type="protein sequence ID" value="KEZ18618.1"/>
    <property type="molecule type" value="Genomic_DNA"/>
</dbReference>
<dbReference type="eggNOG" id="COG2813">
    <property type="taxonomic scope" value="Bacteria"/>
</dbReference>
<proteinExistence type="predicted"/>
<dbReference type="GO" id="GO:0008168">
    <property type="term" value="F:methyltransferase activity"/>
    <property type="evidence" value="ECO:0007669"/>
    <property type="project" value="UniProtKB-KW"/>
</dbReference>
<name>A0A084EKX6_SPHYA</name>
<dbReference type="PATRIC" id="fig|13690.10.peg.2718"/>
<accession>A0A084EKX6</accession>
<organism evidence="2 3">
    <name type="scientific">Sphingobium yanoikuyae</name>
    <name type="common">Sphingomonas yanoikuyae</name>
    <dbReference type="NCBI Taxonomy" id="13690"/>
    <lineage>
        <taxon>Bacteria</taxon>
        <taxon>Pseudomonadati</taxon>
        <taxon>Pseudomonadota</taxon>
        <taxon>Alphaproteobacteria</taxon>
        <taxon>Sphingomonadales</taxon>
        <taxon>Sphingomonadaceae</taxon>
        <taxon>Sphingobium</taxon>
    </lineage>
</organism>
<dbReference type="Proteomes" id="UP000028534">
    <property type="component" value="Unassembled WGS sequence"/>
</dbReference>
<dbReference type="InterPro" id="IPR010342">
    <property type="entry name" value="DUF938"/>
</dbReference>
<dbReference type="Gene3D" id="3.40.50.150">
    <property type="entry name" value="Vaccinia Virus protein VP39"/>
    <property type="match status" value="1"/>
</dbReference>
<dbReference type="AlphaFoldDB" id="A0A084EKX6"/>
<dbReference type="PANTHER" id="PTHR20974">
    <property type="entry name" value="UPF0585 PROTEIN CG18661"/>
    <property type="match status" value="1"/>
</dbReference>
<dbReference type="RefSeq" id="WP_037520017.1">
    <property type="nucleotide sequence ID" value="NZ_JGVR01000015.1"/>
</dbReference>
<evidence type="ECO:0000313" key="2">
    <source>
        <dbReference type="EMBL" id="KEZ18618.1"/>
    </source>
</evidence>
<protein>
    <submittedName>
        <fullName evidence="2">Putative S-adenosylmethionine-dependent methyltransferase</fullName>
    </submittedName>
</protein>